<dbReference type="SUPFAM" id="SSF57701">
    <property type="entry name" value="Zn2/Cys6 DNA-binding domain"/>
    <property type="match status" value="1"/>
</dbReference>
<dbReference type="PROSITE" id="PS00463">
    <property type="entry name" value="ZN2_CY6_FUNGAL_1"/>
    <property type="match status" value="1"/>
</dbReference>
<protein>
    <submittedName>
        <fullName evidence="3">Transposase tc1-like protein</fullName>
    </submittedName>
</protein>
<dbReference type="CDD" id="cd00067">
    <property type="entry name" value="GAL4"/>
    <property type="match status" value="1"/>
</dbReference>
<accession>A0AA38REE4</accession>
<dbReference type="SMART" id="SM00066">
    <property type="entry name" value="GAL4"/>
    <property type="match status" value="1"/>
</dbReference>
<gene>
    <name evidence="3" type="ORF">NKR23_g10511</name>
</gene>
<dbReference type="EMBL" id="JANBVO010000047">
    <property type="protein sequence ID" value="KAJ9133846.1"/>
    <property type="molecule type" value="Genomic_DNA"/>
</dbReference>
<dbReference type="Proteomes" id="UP001174694">
    <property type="component" value="Unassembled WGS sequence"/>
</dbReference>
<dbReference type="InterPro" id="IPR053178">
    <property type="entry name" value="Osmoadaptation_assoc"/>
</dbReference>
<feature type="domain" description="Zn(2)-C6 fungal-type" evidence="2">
    <location>
        <begin position="10"/>
        <end position="38"/>
    </location>
</feature>
<keyword evidence="4" id="KW-1185">Reference proteome</keyword>
<dbReference type="PROSITE" id="PS50048">
    <property type="entry name" value="ZN2_CY6_FUNGAL_2"/>
    <property type="match status" value="1"/>
</dbReference>
<dbReference type="InterPro" id="IPR001138">
    <property type="entry name" value="Zn2Cys6_DnaBD"/>
</dbReference>
<dbReference type="GO" id="GO:0000981">
    <property type="term" value="F:DNA-binding transcription factor activity, RNA polymerase II-specific"/>
    <property type="evidence" value="ECO:0007669"/>
    <property type="project" value="InterPro"/>
</dbReference>
<name>A0AA38REE4_9PEZI</name>
<proteinExistence type="predicted"/>
<evidence type="ECO:0000259" key="2">
    <source>
        <dbReference type="PROSITE" id="PS50048"/>
    </source>
</evidence>
<dbReference type="InterPro" id="IPR036864">
    <property type="entry name" value="Zn2-C6_fun-type_DNA-bd_sf"/>
</dbReference>
<keyword evidence="1" id="KW-0539">Nucleus</keyword>
<evidence type="ECO:0000313" key="4">
    <source>
        <dbReference type="Proteomes" id="UP001174694"/>
    </source>
</evidence>
<dbReference type="Gene3D" id="4.10.240.10">
    <property type="entry name" value="Zn(2)-C6 fungal-type DNA-binding domain"/>
    <property type="match status" value="1"/>
</dbReference>
<dbReference type="PANTHER" id="PTHR38111:SF2">
    <property type="entry name" value="FINGER DOMAIN PROTEIN, PUTATIVE (AFU_ORTHOLOGUE AFUA_1G01560)-RELATED"/>
    <property type="match status" value="1"/>
</dbReference>
<dbReference type="GO" id="GO:0008270">
    <property type="term" value="F:zinc ion binding"/>
    <property type="evidence" value="ECO:0007669"/>
    <property type="project" value="InterPro"/>
</dbReference>
<organism evidence="3 4">
    <name type="scientific">Pleurostoma richardsiae</name>
    <dbReference type="NCBI Taxonomy" id="41990"/>
    <lineage>
        <taxon>Eukaryota</taxon>
        <taxon>Fungi</taxon>
        <taxon>Dikarya</taxon>
        <taxon>Ascomycota</taxon>
        <taxon>Pezizomycotina</taxon>
        <taxon>Sordariomycetes</taxon>
        <taxon>Sordariomycetidae</taxon>
        <taxon>Calosphaeriales</taxon>
        <taxon>Pleurostomataceae</taxon>
        <taxon>Pleurostoma</taxon>
    </lineage>
</organism>
<evidence type="ECO:0000313" key="3">
    <source>
        <dbReference type="EMBL" id="KAJ9133846.1"/>
    </source>
</evidence>
<evidence type="ECO:0000256" key="1">
    <source>
        <dbReference type="ARBA" id="ARBA00023242"/>
    </source>
</evidence>
<dbReference type="Pfam" id="PF00172">
    <property type="entry name" value="Zn_clus"/>
    <property type="match status" value="1"/>
</dbReference>
<sequence length="647" mass="70077">MVGVPGRSKGCKTCRQRHVKCDEAKPTCQRCIKAGFQCLGYGRETLWIHTSTAPFKPSASSTALATDGRRLQRRAVQPRMRASPDIPAEMSLAAFEGDFCFSYIFSNFVWKGYGSLWLDQAAEGKLGQLALDAATALAQSTFGRSKNVASIRMRGEVYYGKSLQALAEQLEDTQAVLARGGGHGLVVPVLVLMMHASTLTDRTAATFHLQGLSSIIDICGPEAFQHQPLLNALEAARATIVVASLVTRKHTFIDGPRWRSVPWALEPQAKTPQSYLLDLLASVPGILEDMDRSSKLSQSPSLVSHTSTTHKQISSIDLSQIYHTDPGIQESPAPPPPPIVERVVALLQDLYRWRWQWQARFGRDVAVDRDLTFEINGAASQKLGSIGSPRLLRRLHFGRAAAAADLALYNAVLIWLLALMWDLEPVKAGDIIEESAKRAMKAVLEGRDSELDFGGSHGRVTRYTSFEPLRRPGASVSVRDPALEICQVFEWQSRNHGAGAEANFMYMFPIGMAVSVLDTDAEVRSWIQILLDANPVTRGYGGYSARHTGSDNVGTAAESSVNSANPSVEGFGLFVTREILDVGVAREGTSPGLVHLLLLRGRTEPANIINTSQIGIDDTAAGWAGAGSVPAGIGTRRGAKAVIAVGR</sequence>
<dbReference type="AlphaFoldDB" id="A0AA38REE4"/>
<comment type="caution">
    <text evidence="3">The sequence shown here is derived from an EMBL/GenBank/DDBJ whole genome shotgun (WGS) entry which is preliminary data.</text>
</comment>
<dbReference type="PANTHER" id="PTHR38111">
    <property type="entry name" value="ZN(2)-C6 FUNGAL-TYPE DOMAIN-CONTAINING PROTEIN-RELATED"/>
    <property type="match status" value="1"/>
</dbReference>
<reference evidence="3" key="1">
    <citation type="submission" date="2022-07" db="EMBL/GenBank/DDBJ databases">
        <title>Fungi with potential for degradation of polypropylene.</title>
        <authorList>
            <person name="Gostincar C."/>
        </authorList>
    </citation>
    <scope>NUCLEOTIDE SEQUENCE</scope>
    <source>
        <strain evidence="3">EXF-13308</strain>
    </source>
</reference>